<name>A0A6C0LWM9_9ZZZZ</name>
<evidence type="ECO:0000256" key="1">
    <source>
        <dbReference type="SAM" id="MobiDB-lite"/>
    </source>
</evidence>
<dbReference type="AlphaFoldDB" id="A0A6C0LWM9"/>
<feature type="compositionally biased region" description="Polar residues" evidence="1">
    <location>
        <begin position="72"/>
        <end position="83"/>
    </location>
</feature>
<feature type="region of interest" description="Disordered" evidence="1">
    <location>
        <begin position="33"/>
        <end position="97"/>
    </location>
</feature>
<reference evidence="2" key="1">
    <citation type="journal article" date="2020" name="Nature">
        <title>Giant virus diversity and host interactions through global metagenomics.</title>
        <authorList>
            <person name="Schulz F."/>
            <person name="Roux S."/>
            <person name="Paez-Espino D."/>
            <person name="Jungbluth S."/>
            <person name="Walsh D.A."/>
            <person name="Denef V.J."/>
            <person name="McMahon K.D."/>
            <person name="Konstantinidis K.T."/>
            <person name="Eloe-Fadrosh E.A."/>
            <person name="Kyrpides N.C."/>
            <person name="Woyke T."/>
        </authorList>
    </citation>
    <scope>NUCLEOTIDE SEQUENCE</scope>
    <source>
        <strain evidence="2">GVMAG-S-1016713-123</strain>
    </source>
</reference>
<dbReference type="EMBL" id="MN740570">
    <property type="protein sequence ID" value="QHU34418.1"/>
    <property type="molecule type" value="Genomic_DNA"/>
</dbReference>
<organism evidence="2">
    <name type="scientific">viral metagenome</name>
    <dbReference type="NCBI Taxonomy" id="1070528"/>
    <lineage>
        <taxon>unclassified sequences</taxon>
        <taxon>metagenomes</taxon>
        <taxon>organismal metagenomes</taxon>
    </lineage>
</organism>
<evidence type="ECO:0000313" key="2">
    <source>
        <dbReference type="EMBL" id="QHU34418.1"/>
    </source>
</evidence>
<proteinExistence type="predicted"/>
<protein>
    <submittedName>
        <fullName evidence="2">Uncharacterized protein</fullName>
    </submittedName>
</protein>
<accession>A0A6C0LWM9</accession>
<feature type="compositionally biased region" description="Basic and acidic residues" evidence="1">
    <location>
        <begin position="88"/>
        <end position="97"/>
    </location>
</feature>
<sequence length="182" mass="20688">MSYKYTYELNKEMSVFYKNFGLQHRRTGIATDSFYDGPLHQHPKPRSNDAMYDSCDESISSLDDLEAGRHSPASTISETSSVTLDELESGHRSSDHIHEQVKTHLESHRKSSVCPILPFAPTFYEQVHNLQCILSTFSTEVVDMAVRTYSPKPVKAHCIELTARVAPIPKFMVRDDIHMDVV</sequence>